<gene>
    <name evidence="5" type="ORF">AWC22_13805</name>
</gene>
<keyword evidence="6" id="KW-1185">Reference proteome</keyword>
<dbReference type="Pfam" id="PF01638">
    <property type="entry name" value="HxlR"/>
    <property type="match status" value="2"/>
</dbReference>
<dbReference type="GeneID" id="93497002"/>
<protein>
    <recommendedName>
        <fullName evidence="4">HTH hxlR-type domain-containing protein</fullName>
    </recommendedName>
</protein>
<dbReference type="AlphaFoldDB" id="A0A1X2D7A2"/>
<dbReference type="Proteomes" id="UP000193087">
    <property type="component" value="Unassembled WGS sequence"/>
</dbReference>
<dbReference type="EMBL" id="LQPQ01000038">
    <property type="protein sequence ID" value="ORW84065.1"/>
    <property type="molecule type" value="Genomic_DNA"/>
</dbReference>
<dbReference type="PANTHER" id="PTHR33204:SF36">
    <property type="entry name" value="TRANSCRIPTIONAL REGULATORY PROTEIN"/>
    <property type="match status" value="1"/>
</dbReference>
<dbReference type="OrthoDB" id="5183359at2"/>
<dbReference type="GO" id="GO:0003677">
    <property type="term" value="F:DNA binding"/>
    <property type="evidence" value="ECO:0007669"/>
    <property type="project" value="UniProtKB-KW"/>
</dbReference>
<keyword evidence="1" id="KW-0805">Transcription regulation</keyword>
<evidence type="ECO:0000256" key="1">
    <source>
        <dbReference type="ARBA" id="ARBA00023015"/>
    </source>
</evidence>
<dbReference type="PANTHER" id="PTHR33204">
    <property type="entry name" value="TRANSCRIPTIONAL REGULATOR, MARR FAMILY"/>
    <property type="match status" value="1"/>
</dbReference>
<sequence>MRQVRLERDCSVFRAVAAVGDAWSWMVLREAIFDSVCRFDEFQARLGIARSTLTARLDQLITSGLLERRGSDYVLTARGDDFLGCLLTAMHWGDRWCGDADVAPVRVTHLGCGRSMHAEMCCEHCGQPVVARDVAFDRTPEPMRRPDGSVGRQRMPGLDLLERNRSSSIARTMQVLGDLWSALIIQECFFGTHRFDEFQQRLSIASNILSQRLSRLVERGVLTRSATTGARHTYQLTDQGLDLYPVPLAMLTWGDRWLAAGEPPIMLSHKACRHRLRAILSCSNCTSPITRADLAVTSNA</sequence>
<evidence type="ECO:0000256" key="2">
    <source>
        <dbReference type="ARBA" id="ARBA00023125"/>
    </source>
</evidence>
<keyword evidence="2" id="KW-0238">DNA-binding</keyword>
<dbReference type="InterPro" id="IPR002577">
    <property type="entry name" value="HTH_HxlR"/>
</dbReference>
<dbReference type="STRING" id="486698.AWC22_13805"/>
<comment type="caution">
    <text evidence="5">The sequence shown here is derived from an EMBL/GenBank/DDBJ whole genome shotgun (WGS) entry which is preliminary data.</text>
</comment>
<evidence type="ECO:0000259" key="4">
    <source>
        <dbReference type="PROSITE" id="PS51118"/>
    </source>
</evidence>
<dbReference type="InterPro" id="IPR036388">
    <property type="entry name" value="WH-like_DNA-bd_sf"/>
</dbReference>
<dbReference type="RefSeq" id="WP_085249577.1">
    <property type="nucleotide sequence ID" value="NZ_CAJMWI010000001.1"/>
</dbReference>
<evidence type="ECO:0000313" key="6">
    <source>
        <dbReference type="Proteomes" id="UP000193087"/>
    </source>
</evidence>
<reference evidence="5 6" key="1">
    <citation type="submission" date="2016-01" db="EMBL/GenBank/DDBJ databases">
        <title>The new phylogeny of the genus Mycobacterium.</title>
        <authorList>
            <person name="Tarcisio F."/>
            <person name="Conor M."/>
            <person name="Antonella G."/>
            <person name="Elisabetta G."/>
            <person name="Giulia F.S."/>
            <person name="Sara T."/>
            <person name="Anna F."/>
            <person name="Clotilde B."/>
            <person name="Roberto B."/>
            <person name="Veronica D.S."/>
            <person name="Fabio R."/>
            <person name="Monica P."/>
            <person name="Olivier J."/>
            <person name="Enrico T."/>
            <person name="Nicola S."/>
        </authorList>
    </citation>
    <scope>NUCLEOTIDE SEQUENCE [LARGE SCALE GENOMIC DNA]</scope>
    <source>
        <strain evidence="5 6">DSM 45176</strain>
    </source>
</reference>
<organism evidence="5 6">
    <name type="scientific">Mycobacterium riyadhense</name>
    <dbReference type="NCBI Taxonomy" id="486698"/>
    <lineage>
        <taxon>Bacteria</taxon>
        <taxon>Bacillati</taxon>
        <taxon>Actinomycetota</taxon>
        <taxon>Actinomycetes</taxon>
        <taxon>Mycobacteriales</taxon>
        <taxon>Mycobacteriaceae</taxon>
        <taxon>Mycobacterium</taxon>
    </lineage>
</organism>
<proteinExistence type="predicted"/>
<dbReference type="InterPro" id="IPR036390">
    <property type="entry name" value="WH_DNA-bd_sf"/>
</dbReference>
<name>A0A1X2D7A2_9MYCO</name>
<accession>A0A1X2D7A2</accession>
<evidence type="ECO:0000256" key="3">
    <source>
        <dbReference type="ARBA" id="ARBA00023163"/>
    </source>
</evidence>
<evidence type="ECO:0000313" key="5">
    <source>
        <dbReference type="EMBL" id="ORW84065.1"/>
    </source>
</evidence>
<dbReference type="PROSITE" id="PS51118">
    <property type="entry name" value="HTH_HXLR"/>
    <property type="match status" value="2"/>
</dbReference>
<feature type="domain" description="HTH hxlR-type" evidence="4">
    <location>
        <begin position="10"/>
        <end position="101"/>
    </location>
</feature>
<keyword evidence="3" id="KW-0804">Transcription</keyword>
<dbReference type="SUPFAM" id="SSF46785">
    <property type="entry name" value="Winged helix' DNA-binding domain"/>
    <property type="match status" value="2"/>
</dbReference>
<feature type="domain" description="HTH hxlR-type" evidence="4">
    <location>
        <begin position="167"/>
        <end position="262"/>
    </location>
</feature>
<dbReference type="Gene3D" id="1.10.10.10">
    <property type="entry name" value="Winged helix-like DNA-binding domain superfamily/Winged helix DNA-binding domain"/>
    <property type="match status" value="2"/>
</dbReference>